<reference evidence="1" key="1">
    <citation type="submission" date="2021-05" db="EMBL/GenBank/DDBJ databases">
        <title>A free-living protist that lacks canonical eukaryotic 1 DNA replication and segregation systems.</title>
        <authorList>
            <person name="Salas-Leiva D.E."/>
            <person name="Tromer E.C."/>
            <person name="Curtis B.A."/>
            <person name="Jerlstrom-Hultqvist J."/>
            <person name="Kolisko M."/>
            <person name="Yi Z."/>
            <person name="Salas-Leiva J.S."/>
            <person name="Gallot-Lavallee L."/>
            <person name="Kops G.J.P.L."/>
            <person name="Archibald J.M."/>
            <person name="Simpson A.G.B."/>
            <person name="Roger A.J."/>
        </authorList>
    </citation>
    <scope>NUCLEOTIDE SEQUENCE</scope>
    <source>
        <strain evidence="1">BICM</strain>
    </source>
</reference>
<gene>
    <name evidence="1" type="ORF">J8273_2113</name>
</gene>
<evidence type="ECO:0000313" key="2">
    <source>
        <dbReference type="Proteomes" id="UP000717585"/>
    </source>
</evidence>
<organism evidence="1 2">
    <name type="scientific">Carpediemonas membranifera</name>
    <dbReference type="NCBI Taxonomy" id="201153"/>
    <lineage>
        <taxon>Eukaryota</taxon>
        <taxon>Metamonada</taxon>
        <taxon>Carpediemonas-like organisms</taxon>
        <taxon>Carpediemonas</taxon>
    </lineage>
</organism>
<sequence>MASNTTITIEIVAKTVKEVLSSLNKDRLLDEHRVRQQLIDVAESYIQSSIAGSDPTAVLDVLFQMPASSRTAHEALPIIACAFLYTMPVVDELITDNGDASAPVPLTPTARTTIESLSKYVSTAKRAASALDAPHTPLILLLLGIILMSAEQRDDTLSLVTSGYDLLEIAIAAGALKILLPAASNSGPVAPQFLRFLRLALLSFDIESIPQWPVWVASFAAVVPADPTGTVATSSLFSDTMNVCWSVYPQDPAPVCRMVAAALSAAATAADVEALLTRLDAVETLTVQFTPSSPARPVISTASESEVVSGAEQRIAGIDVPEGCVGVVSDGSADFDHDQAKNITWHVPHSFWSALASSWAAHPVPVAIVLHALASSQLARRSLLYRVADKLTGHPDVGIVMTRLASQAAESSDNELRAAALNALASLAQREPLVAHNRLSQTAYMRSLSAAFRDHRCPASVRQSFVRLVGAVIPYTAVSPASQAPSLSVSARVMSQTVLGSFHQRQTMRETQSRLGAQSGVNSTLRRSQSVILGNSSANDHWIPAMRAMLGMLVDFGKAITAIAPPPAQVKVLKAIVDLIRQSTTHVGDMPSPQSRLTSTMLTDPGLIISLIHLSLLTPTTSEDTAFIVSCLDLLTALAWCSEGSPVPAVVGTHSFQVGHAKGPVTAVVALLETAYATPSQEIAQSVLGLLNACVSTGSGLQGITRAACLTLSMLLESLVEKGSPLIADALALIARLTAHAPAVTANLLLVTGPIPDHHKETFGTGAMSKSMPVVVASVYTVLAKADQFVLDSSEDRTALAAAFALALALRFLDTIQGRPKLSKLGDILVKLIKTHADHKPSDSGIVSDSILRADMSVSAAVTLRSAMLFVIKARQANHDASAVITALATSHRIVENLKPGNPDPTANLFAALCLQKGVAPAVFRTHPATATGLLSEEYLDGVIHLPSAAMAFSLESDGELDSGSAFPPGDIPDEFDMTVEDYLDAALDVRGMFAPRDTDLLASKTLAQSAMTFAAVNGIDPTHAARLLTYVASFTNLRRYTAVAYADLVSSVSSAMHMAVVSSPSSVDEQAAASLVAASCRFAQYIAQSRPDVSADSRLAALDFGPAWVESSGVASLVGTIQPISAAICATTKRATAPEAADPLVSTARSIVSISLDHITSALVEMLLFPASSIAAQLKKLKKTIPDSTAESIVVVLRTLVEAIGEVDEVDRVVLMSASQNALAIAHAGVVSPDLLGPISNLIALQPESKIVSLALSLLYELVAPSRMGVIVACLEAISAQHLEADKLDIAAQSLLIIERARQTGHELDEASVRVIVSIAADLTAEMAKGPSTRASKSLRTAISLLLPLLAVLSNQVVQSVYSTEMRRSVDSLYNAVLKAVLGDPGKWLGDRGEALELVKTWCKGQSES</sequence>
<comment type="caution">
    <text evidence="1">The sequence shown here is derived from an EMBL/GenBank/DDBJ whole genome shotgun (WGS) entry which is preliminary data.</text>
</comment>
<name>A0A8J6E5W1_9EUKA</name>
<keyword evidence="2" id="KW-1185">Reference proteome</keyword>
<dbReference type="Proteomes" id="UP000717585">
    <property type="component" value="Unassembled WGS sequence"/>
</dbReference>
<accession>A0A8J6E5W1</accession>
<proteinExistence type="predicted"/>
<dbReference type="EMBL" id="JAHDYR010000006">
    <property type="protein sequence ID" value="KAG9396382.1"/>
    <property type="molecule type" value="Genomic_DNA"/>
</dbReference>
<dbReference type="SUPFAM" id="SSF48371">
    <property type="entry name" value="ARM repeat"/>
    <property type="match status" value="1"/>
</dbReference>
<protein>
    <submittedName>
        <fullName evidence="1">Uncharacterized protein</fullName>
    </submittedName>
</protein>
<evidence type="ECO:0000313" key="1">
    <source>
        <dbReference type="EMBL" id="KAG9396382.1"/>
    </source>
</evidence>
<dbReference type="InterPro" id="IPR016024">
    <property type="entry name" value="ARM-type_fold"/>
</dbReference>